<proteinExistence type="predicted"/>
<organism evidence="2 3">
    <name type="scientific">Elysia chlorotica</name>
    <name type="common">Eastern emerald elysia</name>
    <name type="synonym">Sea slug</name>
    <dbReference type="NCBI Taxonomy" id="188477"/>
    <lineage>
        <taxon>Eukaryota</taxon>
        <taxon>Metazoa</taxon>
        <taxon>Spiralia</taxon>
        <taxon>Lophotrochozoa</taxon>
        <taxon>Mollusca</taxon>
        <taxon>Gastropoda</taxon>
        <taxon>Heterobranchia</taxon>
        <taxon>Euthyneura</taxon>
        <taxon>Panpulmonata</taxon>
        <taxon>Sacoglossa</taxon>
        <taxon>Placobranchoidea</taxon>
        <taxon>Plakobranchidae</taxon>
        <taxon>Elysia</taxon>
    </lineage>
</organism>
<evidence type="ECO:0008006" key="4">
    <source>
        <dbReference type="Google" id="ProtNLM"/>
    </source>
</evidence>
<name>A0A433SJR5_ELYCH</name>
<feature type="chain" id="PRO_5019437844" description="Ig-like domain-containing protein" evidence="1">
    <location>
        <begin position="24"/>
        <end position="230"/>
    </location>
</feature>
<protein>
    <recommendedName>
        <fullName evidence="4">Ig-like domain-containing protein</fullName>
    </recommendedName>
</protein>
<feature type="signal peptide" evidence="1">
    <location>
        <begin position="1"/>
        <end position="23"/>
    </location>
</feature>
<dbReference type="EMBL" id="RQTK01001718">
    <property type="protein sequence ID" value="RUS69348.1"/>
    <property type="molecule type" value="Genomic_DNA"/>
</dbReference>
<sequence length="230" mass="26204">MAFRVIPILFVVASINILLCCEASFDLKFSRIVPTPPTLPQHFSASFAEIEVFLGKVISKNNGTWYYDYANQRARFDHGEGQRNNFCGGQGLSPKNSKAPCSIIFTPEEDLIILYRESMTCCRLCGKEEGCTILKPDWMKNGSKLLYEETINGDDCYGYGKKGAVTTYDVLYSDVSGFMCRYHEVVVGITHNLTFFKESYNFDPQPDYLFEVPQWCNKACPHPYKPPHQH</sequence>
<dbReference type="OrthoDB" id="406551at2759"/>
<comment type="caution">
    <text evidence="2">The sequence shown here is derived from an EMBL/GenBank/DDBJ whole genome shotgun (WGS) entry which is preliminary data.</text>
</comment>
<evidence type="ECO:0000313" key="2">
    <source>
        <dbReference type="EMBL" id="RUS69348.1"/>
    </source>
</evidence>
<evidence type="ECO:0000313" key="3">
    <source>
        <dbReference type="Proteomes" id="UP000271974"/>
    </source>
</evidence>
<keyword evidence="1" id="KW-0732">Signal</keyword>
<keyword evidence="3" id="KW-1185">Reference proteome</keyword>
<evidence type="ECO:0000256" key="1">
    <source>
        <dbReference type="SAM" id="SignalP"/>
    </source>
</evidence>
<reference evidence="2 3" key="1">
    <citation type="submission" date="2019-01" db="EMBL/GenBank/DDBJ databases">
        <title>A draft genome assembly of the solar-powered sea slug Elysia chlorotica.</title>
        <authorList>
            <person name="Cai H."/>
            <person name="Li Q."/>
            <person name="Fang X."/>
            <person name="Li J."/>
            <person name="Curtis N.E."/>
            <person name="Altenburger A."/>
            <person name="Shibata T."/>
            <person name="Feng M."/>
            <person name="Maeda T."/>
            <person name="Schwartz J.A."/>
            <person name="Shigenobu S."/>
            <person name="Lundholm N."/>
            <person name="Nishiyama T."/>
            <person name="Yang H."/>
            <person name="Hasebe M."/>
            <person name="Li S."/>
            <person name="Pierce S.K."/>
            <person name="Wang J."/>
        </authorList>
    </citation>
    <scope>NUCLEOTIDE SEQUENCE [LARGE SCALE GENOMIC DNA]</scope>
    <source>
        <strain evidence="2">EC2010</strain>
        <tissue evidence="2">Whole organism of an adult</tissue>
    </source>
</reference>
<dbReference type="Proteomes" id="UP000271974">
    <property type="component" value="Unassembled WGS sequence"/>
</dbReference>
<gene>
    <name evidence="2" type="ORF">EGW08_022894</name>
</gene>
<accession>A0A433SJR5</accession>
<dbReference type="AlphaFoldDB" id="A0A433SJR5"/>